<sequence>MTFVIQDAGKLRSLQRVLSGNGFLEICALDHQRVLKTMLSEDPDAVAFRDIVALKDRVLRAVEPSVSGVLTDVRYGGPILVASGAMTSSTGYIVEIGDEGYDIPPGPRRSRLRAGWSMEKLKLIGADVAKFLWFFRPDADAEVADHQRGVLAQLVEQSARYSLPMVVEPIWYPLIGEDTSSAPWRERRVQGIVESAIEADRLGADLLKLEFPGYLGDERGAERSHEACAEVTANTRVPWVLLSGGVGFEDFDEQLRIGCSAGASGYMAGRSVWQEVAVTRDDDERDRLIGQLRSRLERLNATTSANGRAVELAIDLDAAVERFPEFWYEGWQNHEQGSAEKLSAGAA</sequence>
<dbReference type="RefSeq" id="WP_209694554.1">
    <property type="nucleotide sequence ID" value="NZ_BAAAVU010000013.1"/>
</dbReference>
<dbReference type="EMBL" id="JAGINT010000001">
    <property type="protein sequence ID" value="MBP2351677.1"/>
    <property type="molecule type" value="Genomic_DNA"/>
</dbReference>
<dbReference type="GO" id="GO:0009025">
    <property type="term" value="F:tagatose-bisphosphate aldolase activity"/>
    <property type="evidence" value="ECO:0007669"/>
    <property type="project" value="UniProtKB-EC"/>
</dbReference>
<dbReference type="SUPFAM" id="SSF51569">
    <property type="entry name" value="Aldolase"/>
    <property type="match status" value="1"/>
</dbReference>
<dbReference type="Pfam" id="PF01791">
    <property type="entry name" value="DeoC"/>
    <property type="match status" value="1"/>
</dbReference>
<reference evidence="3 4" key="1">
    <citation type="submission" date="2021-03" db="EMBL/GenBank/DDBJ databases">
        <title>Sequencing the genomes of 1000 actinobacteria strains.</title>
        <authorList>
            <person name="Klenk H.-P."/>
        </authorList>
    </citation>
    <scope>NUCLEOTIDE SEQUENCE [LARGE SCALE GENOMIC DNA]</scope>
    <source>
        <strain evidence="3 4">DSM 18824</strain>
    </source>
</reference>
<evidence type="ECO:0000256" key="1">
    <source>
        <dbReference type="ARBA" id="ARBA00008679"/>
    </source>
</evidence>
<dbReference type="InterPro" id="IPR050552">
    <property type="entry name" value="LacD_aldolase"/>
</dbReference>
<evidence type="ECO:0000256" key="2">
    <source>
        <dbReference type="ARBA" id="ARBA00023239"/>
    </source>
</evidence>
<dbReference type="Gene3D" id="3.20.20.70">
    <property type="entry name" value="Aldolase class I"/>
    <property type="match status" value="1"/>
</dbReference>
<dbReference type="InterPro" id="IPR002915">
    <property type="entry name" value="DeoC/FbaB/LacD_aldolase"/>
</dbReference>
<dbReference type="Proteomes" id="UP000755585">
    <property type="component" value="Unassembled WGS sequence"/>
</dbReference>
<dbReference type="SMART" id="SM01133">
    <property type="entry name" value="DeoC"/>
    <property type="match status" value="1"/>
</dbReference>
<proteinExistence type="inferred from homology"/>
<evidence type="ECO:0000313" key="3">
    <source>
        <dbReference type="EMBL" id="MBP2351677.1"/>
    </source>
</evidence>
<name>A0ABS4UJ42_9ACTN</name>
<evidence type="ECO:0000313" key="4">
    <source>
        <dbReference type="Proteomes" id="UP000755585"/>
    </source>
</evidence>
<dbReference type="InterPro" id="IPR013785">
    <property type="entry name" value="Aldolase_TIM"/>
</dbReference>
<organism evidence="3 4">
    <name type="scientific">Kribbella aluminosa</name>
    <dbReference type="NCBI Taxonomy" id="416017"/>
    <lineage>
        <taxon>Bacteria</taxon>
        <taxon>Bacillati</taxon>
        <taxon>Actinomycetota</taxon>
        <taxon>Actinomycetes</taxon>
        <taxon>Propionibacteriales</taxon>
        <taxon>Kribbellaceae</taxon>
        <taxon>Kribbella</taxon>
    </lineage>
</organism>
<dbReference type="EC" id="4.1.2.40" evidence="3"/>
<dbReference type="PANTHER" id="PTHR39340">
    <property type="entry name" value="SULFOFRUCTOSEPHOSPHATE ALDOLASE"/>
    <property type="match status" value="1"/>
</dbReference>
<protein>
    <submittedName>
        <fullName evidence="3">Tagatose 1,6-diphosphate aldolase</fullName>
        <ecNumber evidence="3">4.1.2.40</ecNumber>
    </submittedName>
</protein>
<dbReference type="PANTHER" id="PTHR39340:SF1">
    <property type="entry name" value="SULFOFRUCTOSEPHOSPHATE ALDOLASE"/>
    <property type="match status" value="1"/>
</dbReference>
<gene>
    <name evidence="3" type="ORF">JOF29_002760</name>
</gene>
<accession>A0ABS4UJ42</accession>
<comment type="similarity">
    <text evidence="1">Belongs to the aldolase LacD family.</text>
</comment>
<keyword evidence="4" id="KW-1185">Reference proteome</keyword>
<comment type="caution">
    <text evidence="3">The sequence shown here is derived from an EMBL/GenBank/DDBJ whole genome shotgun (WGS) entry which is preliminary data.</text>
</comment>
<keyword evidence="2 3" id="KW-0456">Lyase</keyword>